<accession>A0A0F9IYK0</accession>
<name>A0A0F9IYK0_9ZZZZ</name>
<proteinExistence type="predicted"/>
<dbReference type="EMBL" id="LAZR01011287">
    <property type="protein sequence ID" value="KKM62479.1"/>
    <property type="molecule type" value="Genomic_DNA"/>
</dbReference>
<evidence type="ECO:0000313" key="1">
    <source>
        <dbReference type="EMBL" id="KKM62479.1"/>
    </source>
</evidence>
<reference evidence="1" key="1">
    <citation type="journal article" date="2015" name="Nature">
        <title>Complex archaea that bridge the gap between prokaryotes and eukaryotes.</title>
        <authorList>
            <person name="Spang A."/>
            <person name="Saw J.H."/>
            <person name="Jorgensen S.L."/>
            <person name="Zaremba-Niedzwiedzka K."/>
            <person name="Martijn J."/>
            <person name="Lind A.E."/>
            <person name="van Eijk R."/>
            <person name="Schleper C."/>
            <person name="Guy L."/>
            <person name="Ettema T.J."/>
        </authorList>
    </citation>
    <scope>NUCLEOTIDE SEQUENCE</scope>
</reference>
<comment type="caution">
    <text evidence="1">The sequence shown here is derived from an EMBL/GenBank/DDBJ whole genome shotgun (WGS) entry which is preliminary data.</text>
</comment>
<sequence>MKRIDPKKYHPAIKKLRQFFEDKGFIEVPTQPRLSILAACEDPSTIADFSYTGKTWPLPQTGQMHLEYELLTTPDVPGYFCQTTSYRLEKNPIEGRHDLIFPMFEFETHGDMFVLKALEMELLNFLGFGVNATLNYTNIAEAYGVKELEGEHETRIGQDFGPSVFLQNFPQHTNPFWNMKKNGEYASK</sequence>
<dbReference type="SUPFAM" id="SSF55681">
    <property type="entry name" value="Class II aaRS and biotin synthetases"/>
    <property type="match status" value="1"/>
</dbReference>
<protein>
    <submittedName>
        <fullName evidence="1">Uncharacterized protein</fullName>
    </submittedName>
</protein>
<organism evidence="1">
    <name type="scientific">marine sediment metagenome</name>
    <dbReference type="NCBI Taxonomy" id="412755"/>
    <lineage>
        <taxon>unclassified sequences</taxon>
        <taxon>metagenomes</taxon>
        <taxon>ecological metagenomes</taxon>
    </lineage>
</organism>
<feature type="non-terminal residue" evidence="1">
    <location>
        <position position="188"/>
    </location>
</feature>
<dbReference type="AlphaFoldDB" id="A0A0F9IYK0"/>
<dbReference type="Gene3D" id="3.30.930.10">
    <property type="entry name" value="Bira Bifunctional Protein, Domain 2"/>
    <property type="match status" value="1"/>
</dbReference>
<dbReference type="InterPro" id="IPR045864">
    <property type="entry name" value="aa-tRNA-synth_II/BPL/LPL"/>
</dbReference>
<gene>
    <name evidence="1" type="ORF">LCGC14_1521320</name>
</gene>